<dbReference type="Proteomes" id="UP000789524">
    <property type="component" value="Unassembled WGS sequence"/>
</dbReference>
<dbReference type="Pfam" id="PF00069">
    <property type="entry name" value="Pkinase"/>
    <property type="match status" value="1"/>
</dbReference>
<accession>A0A8J2QTV8</accession>
<dbReference type="PANTHER" id="PTHR24055">
    <property type="entry name" value="MITOGEN-ACTIVATED PROTEIN KINASE"/>
    <property type="match status" value="1"/>
</dbReference>
<evidence type="ECO:0000256" key="2">
    <source>
        <dbReference type="ARBA" id="ARBA00022840"/>
    </source>
</evidence>
<dbReference type="InterPro" id="IPR011009">
    <property type="entry name" value="Kinase-like_dom_sf"/>
</dbReference>
<dbReference type="Gene3D" id="3.30.200.20">
    <property type="entry name" value="Phosphorylase Kinase, domain 1"/>
    <property type="match status" value="1"/>
</dbReference>
<dbReference type="AlphaFoldDB" id="A0A8J2QTV8"/>
<comment type="caution">
    <text evidence="5">The sequence shown here is derived from an EMBL/GenBank/DDBJ whole genome shotgun (WGS) entry which is preliminary data.</text>
</comment>
<organism evidence="5 6">
    <name type="scientific">Danaus chrysippus</name>
    <name type="common">African queen</name>
    <dbReference type="NCBI Taxonomy" id="151541"/>
    <lineage>
        <taxon>Eukaryota</taxon>
        <taxon>Metazoa</taxon>
        <taxon>Ecdysozoa</taxon>
        <taxon>Arthropoda</taxon>
        <taxon>Hexapoda</taxon>
        <taxon>Insecta</taxon>
        <taxon>Pterygota</taxon>
        <taxon>Neoptera</taxon>
        <taxon>Endopterygota</taxon>
        <taxon>Lepidoptera</taxon>
        <taxon>Glossata</taxon>
        <taxon>Ditrysia</taxon>
        <taxon>Papilionoidea</taxon>
        <taxon>Nymphalidae</taxon>
        <taxon>Danainae</taxon>
        <taxon>Danaini</taxon>
        <taxon>Danaina</taxon>
        <taxon>Danaus</taxon>
        <taxon>Anosia</taxon>
    </lineage>
</organism>
<keyword evidence="3" id="KW-1133">Transmembrane helix</keyword>
<dbReference type="PROSITE" id="PS50011">
    <property type="entry name" value="PROTEIN_KINASE_DOM"/>
    <property type="match status" value="1"/>
</dbReference>
<evidence type="ECO:0000256" key="3">
    <source>
        <dbReference type="SAM" id="Phobius"/>
    </source>
</evidence>
<evidence type="ECO:0000256" key="1">
    <source>
        <dbReference type="ARBA" id="ARBA00022741"/>
    </source>
</evidence>
<dbReference type="EMBL" id="CAKASE010000052">
    <property type="protein sequence ID" value="CAG9565051.1"/>
    <property type="molecule type" value="Genomic_DNA"/>
</dbReference>
<protein>
    <submittedName>
        <fullName evidence="5">(African queen) hypothetical protein</fullName>
    </submittedName>
</protein>
<dbReference type="OrthoDB" id="192887at2759"/>
<keyword evidence="3" id="KW-0472">Membrane</keyword>
<dbReference type="GO" id="GO:0005524">
    <property type="term" value="F:ATP binding"/>
    <property type="evidence" value="ECO:0007669"/>
    <property type="project" value="UniProtKB-KW"/>
</dbReference>
<dbReference type="InterPro" id="IPR000719">
    <property type="entry name" value="Prot_kinase_dom"/>
</dbReference>
<evidence type="ECO:0000259" key="4">
    <source>
        <dbReference type="PROSITE" id="PS50011"/>
    </source>
</evidence>
<feature type="transmembrane region" description="Helical" evidence="3">
    <location>
        <begin position="46"/>
        <end position="63"/>
    </location>
</feature>
<evidence type="ECO:0000313" key="6">
    <source>
        <dbReference type="Proteomes" id="UP000789524"/>
    </source>
</evidence>
<dbReference type="SUPFAM" id="SSF56112">
    <property type="entry name" value="Protein kinase-like (PK-like)"/>
    <property type="match status" value="1"/>
</dbReference>
<evidence type="ECO:0000313" key="5">
    <source>
        <dbReference type="EMBL" id="CAG9565051.1"/>
    </source>
</evidence>
<reference evidence="5" key="1">
    <citation type="submission" date="2021-09" db="EMBL/GenBank/DDBJ databases">
        <authorList>
            <person name="Martin H S."/>
        </authorList>
    </citation>
    <scope>NUCLEOTIDE SEQUENCE</scope>
</reference>
<dbReference type="GO" id="GO:0004672">
    <property type="term" value="F:protein kinase activity"/>
    <property type="evidence" value="ECO:0007669"/>
    <property type="project" value="InterPro"/>
</dbReference>
<proteinExistence type="predicted"/>
<gene>
    <name evidence="5" type="ORF">DCHRY22_LOCUS5959</name>
</gene>
<sequence>MPHAAPATMSAARHPHFYTVEVGDTRFTILKAIPELEAHRLRSTRNCLLIQLVLAVAMVYYSVTIGDTVFTIPTRYTEVVRRGAGAQGMVCAAYDTVTQQNVAIKKLSRPFQNVTHAKRAYREFKLMKLVNHKNIIGLLKRVHPPEEPGGVPGRVPG</sequence>
<feature type="domain" description="Protein kinase" evidence="4">
    <location>
        <begin position="76"/>
        <end position="157"/>
    </location>
</feature>
<keyword evidence="3" id="KW-0812">Transmembrane</keyword>
<keyword evidence="6" id="KW-1185">Reference proteome</keyword>
<dbReference type="InterPro" id="IPR050117">
    <property type="entry name" value="MAPK"/>
</dbReference>
<keyword evidence="1" id="KW-0547">Nucleotide-binding</keyword>
<keyword evidence="2" id="KW-0067">ATP-binding</keyword>
<name>A0A8J2QTV8_9NEOP</name>